<accession>A0AA41VLE5</accession>
<evidence type="ECO:0008006" key="3">
    <source>
        <dbReference type="Google" id="ProtNLM"/>
    </source>
</evidence>
<sequence length="82" mass="9804">MMPSNTFETQRDIIIACISIHNFLRRNALDDILFKQYENDTMEMNEEQVNEEDGREENSPRLLGREEQVYMNNLRDKIPNLL</sequence>
<dbReference type="Proteomes" id="UP001177140">
    <property type="component" value="Unassembled WGS sequence"/>
</dbReference>
<comment type="caution">
    <text evidence="1">The sequence shown here is derived from an EMBL/GenBank/DDBJ whole genome shotgun (WGS) entry which is preliminary data.</text>
</comment>
<name>A0AA41VLE5_PAPNU</name>
<organism evidence="1 2">
    <name type="scientific">Papaver nudicaule</name>
    <name type="common">Iceland poppy</name>
    <dbReference type="NCBI Taxonomy" id="74823"/>
    <lineage>
        <taxon>Eukaryota</taxon>
        <taxon>Viridiplantae</taxon>
        <taxon>Streptophyta</taxon>
        <taxon>Embryophyta</taxon>
        <taxon>Tracheophyta</taxon>
        <taxon>Spermatophyta</taxon>
        <taxon>Magnoliopsida</taxon>
        <taxon>Ranunculales</taxon>
        <taxon>Papaveraceae</taxon>
        <taxon>Papaveroideae</taxon>
        <taxon>Papaver</taxon>
    </lineage>
</organism>
<reference evidence="1" key="1">
    <citation type="submission" date="2022-03" db="EMBL/GenBank/DDBJ databases">
        <title>A functionally conserved STORR gene fusion in Papaver species that diverged 16.8 million years ago.</title>
        <authorList>
            <person name="Catania T."/>
        </authorList>
    </citation>
    <scope>NUCLEOTIDE SEQUENCE</scope>
    <source>
        <strain evidence="1">S-191538</strain>
    </source>
</reference>
<protein>
    <recommendedName>
        <fullName evidence="3">DDE Tnp4 domain-containing protein</fullName>
    </recommendedName>
</protein>
<keyword evidence="2" id="KW-1185">Reference proteome</keyword>
<dbReference type="EMBL" id="JAJJMA010246984">
    <property type="protein sequence ID" value="MCL7043466.1"/>
    <property type="molecule type" value="Genomic_DNA"/>
</dbReference>
<gene>
    <name evidence="1" type="ORF">MKW94_006453</name>
</gene>
<evidence type="ECO:0000313" key="2">
    <source>
        <dbReference type="Proteomes" id="UP001177140"/>
    </source>
</evidence>
<proteinExistence type="predicted"/>
<evidence type="ECO:0000313" key="1">
    <source>
        <dbReference type="EMBL" id="MCL7043466.1"/>
    </source>
</evidence>
<dbReference type="AlphaFoldDB" id="A0AA41VLE5"/>